<dbReference type="STRING" id="5888.A0BIE6"/>
<sequence>MDQYWGNANTQTNYENQETSQDMRPLKGYKNQNQNMQNQNGNYDQQVGVAPLKGYKQMNQASGSYFNQQNDYIPKRGYQQHNKKHQSEKTYYNQQMQVQARQTDQGCYSDQQQQFGQYPERQNREQYNRKDNQSRGYYNTQNNAGYQQNKNYQMYQLPQQSNNIFYQFQTQFLRANDYYDMNELRANFNPLKQLNKNHMPSQDSHFVLIRPKNGFQNIHKAIKYGIWCSSSLVNQELSQLYADKNKSVYLIFFPLGQNSKLIGIAQMISDYDPNQTYKYWDNDGIYNGSFELIWHSIKYVDPESIPILTWEFRRGDIRQYYIQQLRDGNQIGYHDAMTIFEIFNEAPENPSVFEHFNVLDIQEEKDQKRSNKLKNQEEQEFQLKQKGLKKKYQY</sequence>
<dbReference type="Pfam" id="PF04146">
    <property type="entry name" value="YTH"/>
    <property type="match status" value="1"/>
</dbReference>
<accession>A0BIE6</accession>
<dbReference type="AlphaFoldDB" id="A0BIE6"/>
<feature type="compositionally biased region" description="Polar residues" evidence="1">
    <location>
        <begin position="102"/>
        <end position="116"/>
    </location>
</feature>
<reference evidence="3 4" key="1">
    <citation type="journal article" date="2006" name="Nature">
        <title>Global trends of whole-genome duplications revealed by the ciliate Paramecium tetraurelia.</title>
        <authorList>
            <consortium name="Genoscope"/>
            <person name="Aury J.-M."/>
            <person name="Jaillon O."/>
            <person name="Duret L."/>
            <person name="Noel B."/>
            <person name="Jubin C."/>
            <person name="Porcel B.M."/>
            <person name="Segurens B."/>
            <person name="Daubin V."/>
            <person name="Anthouard V."/>
            <person name="Aiach N."/>
            <person name="Arnaiz O."/>
            <person name="Billaut A."/>
            <person name="Beisson J."/>
            <person name="Blanc I."/>
            <person name="Bouhouche K."/>
            <person name="Camara F."/>
            <person name="Duharcourt S."/>
            <person name="Guigo R."/>
            <person name="Gogendeau D."/>
            <person name="Katinka M."/>
            <person name="Keller A.-M."/>
            <person name="Kissmehl R."/>
            <person name="Klotz C."/>
            <person name="Koll F."/>
            <person name="Le Moue A."/>
            <person name="Lepere C."/>
            <person name="Malinsky S."/>
            <person name="Nowacki M."/>
            <person name="Nowak J.K."/>
            <person name="Plattner H."/>
            <person name="Poulain J."/>
            <person name="Ruiz F."/>
            <person name="Serrano V."/>
            <person name="Zagulski M."/>
            <person name="Dessen P."/>
            <person name="Betermier M."/>
            <person name="Weissenbach J."/>
            <person name="Scarpelli C."/>
            <person name="Schachter V."/>
            <person name="Sperling L."/>
            <person name="Meyer E."/>
            <person name="Cohen J."/>
            <person name="Wincker P."/>
        </authorList>
    </citation>
    <scope>NUCLEOTIDE SEQUENCE [LARGE SCALE GENOMIC DNA]</scope>
    <source>
        <strain evidence="3 4">Stock d4-2</strain>
    </source>
</reference>
<feature type="region of interest" description="Disordered" evidence="1">
    <location>
        <begin position="367"/>
        <end position="394"/>
    </location>
</feature>
<dbReference type="GO" id="GO:0003729">
    <property type="term" value="F:mRNA binding"/>
    <property type="evidence" value="ECO:0000318"/>
    <property type="project" value="GO_Central"/>
</dbReference>
<evidence type="ECO:0000313" key="3">
    <source>
        <dbReference type="EMBL" id="CAK58313.1"/>
    </source>
</evidence>
<dbReference type="GeneID" id="5011495"/>
<evidence type="ECO:0000313" key="4">
    <source>
        <dbReference type="Proteomes" id="UP000000600"/>
    </source>
</evidence>
<dbReference type="GO" id="GO:0005737">
    <property type="term" value="C:cytoplasm"/>
    <property type="evidence" value="ECO:0000318"/>
    <property type="project" value="GO_Central"/>
</dbReference>
<proteinExistence type="predicted"/>
<feature type="domain" description="YTH" evidence="2">
    <location>
        <begin position="205"/>
        <end position="343"/>
    </location>
</feature>
<evidence type="ECO:0000256" key="1">
    <source>
        <dbReference type="SAM" id="MobiDB-lite"/>
    </source>
</evidence>
<keyword evidence="4" id="KW-1185">Reference proteome</keyword>
<dbReference type="GO" id="GO:0061157">
    <property type="term" value="P:mRNA destabilization"/>
    <property type="evidence" value="ECO:0000318"/>
    <property type="project" value="GO_Central"/>
</dbReference>
<name>A0BIE6_PARTE</name>
<dbReference type="OrthoDB" id="306690at2759"/>
<gene>
    <name evidence="3" type="ORF">GSPATT00004685001</name>
</gene>
<dbReference type="PANTHER" id="PTHR12357">
    <property type="entry name" value="YTH YT521-B HOMOLOGY DOMAIN-CONTAINING"/>
    <property type="match status" value="1"/>
</dbReference>
<dbReference type="InParanoid" id="A0BIE6"/>
<dbReference type="Proteomes" id="UP000000600">
    <property type="component" value="Unassembled WGS sequence"/>
</dbReference>
<evidence type="ECO:0000259" key="2">
    <source>
        <dbReference type="PROSITE" id="PS50882"/>
    </source>
</evidence>
<dbReference type="InterPro" id="IPR045168">
    <property type="entry name" value="YTH_prot"/>
</dbReference>
<dbReference type="PROSITE" id="PS50882">
    <property type="entry name" value="YTH"/>
    <property type="match status" value="1"/>
</dbReference>
<dbReference type="Gene3D" id="3.10.590.10">
    <property type="entry name" value="ph1033 like domains"/>
    <property type="match status" value="1"/>
</dbReference>
<dbReference type="eggNOG" id="KOG1901">
    <property type="taxonomic scope" value="Eukaryota"/>
</dbReference>
<dbReference type="InterPro" id="IPR007275">
    <property type="entry name" value="YTH_domain"/>
</dbReference>
<feature type="compositionally biased region" description="Basic and acidic residues" evidence="1">
    <location>
        <begin position="367"/>
        <end position="383"/>
    </location>
</feature>
<dbReference type="EMBL" id="CT867997">
    <property type="protein sequence ID" value="CAK58313.1"/>
    <property type="molecule type" value="Genomic_DNA"/>
</dbReference>
<feature type="compositionally biased region" description="Low complexity" evidence="1">
    <location>
        <begin position="31"/>
        <end position="44"/>
    </location>
</feature>
<dbReference type="PANTHER" id="PTHR12357:SF89">
    <property type="entry name" value="YTH DOMAIN-CONTAINING FAMILY PROTEIN"/>
    <property type="match status" value="1"/>
</dbReference>
<feature type="region of interest" description="Disordered" evidence="1">
    <location>
        <begin position="1"/>
        <end position="44"/>
    </location>
</feature>
<feature type="region of interest" description="Disordered" evidence="1">
    <location>
        <begin position="102"/>
        <end position="143"/>
    </location>
</feature>
<feature type="compositionally biased region" description="Polar residues" evidence="1">
    <location>
        <begin position="134"/>
        <end position="143"/>
    </location>
</feature>
<feature type="compositionally biased region" description="Basic and acidic residues" evidence="1">
    <location>
        <begin position="121"/>
        <end position="133"/>
    </location>
</feature>
<dbReference type="OMA" id="QYWGNAN"/>
<feature type="compositionally biased region" description="Polar residues" evidence="1">
    <location>
        <begin position="1"/>
        <end position="22"/>
    </location>
</feature>
<organism evidence="3 4">
    <name type="scientific">Paramecium tetraurelia</name>
    <dbReference type="NCBI Taxonomy" id="5888"/>
    <lineage>
        <taxon>Eukaryota</taxon>
        <taxon>Sar</taxon>
        <taxon>Alveolata</taxon>
        <taxon>Ciliophora</taxon>
        <taxon>Intramacronucleata</taxon>
        <taxon>Oligohymenophorea</taxon>
        <taxon>Peniculida</taxon>
        <taxon>Parameciidae</taxon>
        <taxon>Paramecium</taxon>
    </lineage>
</organism>
<dbReference type="RefSeq" id="XP_001425711.1">
    <property type="nucleotide sequence ID" value="XM_001425674.1"/>
</dbReference>
<dbReference type="KEGG" id="ptm:GSPATT00004685001"/>
<dbReference type="HOGENOM" id="CLU_701063_0_0_1"/>
<protein>
    <recommendedName>
        <fullName evidence="2">YTH domain-containing protein</fullName>
    </recommendedName>
</protein>